<dbReference type="Proteomes" id="UP000604046">
    <property type="component" value="Unassembled WGS sequence"/>
</dbReference>
<dbReference type="InterPro" id="IPR019734">
    <property type="entry name" value="TPR_rpt"/>
</dbReference>
<comment type="caution">
    <text evidence="3">The sequence shown here is derived from an EMBL/GenBank/DDBJ whole genome shotgun (WGS) entry which is preliminary data.</text>
</comment>
<evidence type="ECO:0000313" key="4">
    <source>
        <dbReference type="Proteomes" id="UP000604046"/>
    </source>
</evidence>
<feature type="coiled-coil region" evidence="1">
    <location>
        <begin position="399"/>
        <end position="427"/>
    </location>
</feature>
<accession>A0A812PF18</accession>
<feature type="compositionally biased region" description="Basic and acidic residues" evidence="2">
    <location>
        <begin position="258"/>
        <end position="279"/>
    </location>
</feature>
<dbReference type="Gene3D" id="1.25.40.10">
    <property type="entry name" value="Tetratricopeptide repeat domain"/>
    <property type="match status" value="2"/>
</dbReference>
<dbReference type="SUPFAM" id="SSF48452">
    <property type="entry name" value="TPR-like"/>
    <property type="match status" value="1"/>
</dbReference>
<proteinExistence type="predicted"/>
<feature type="compositionally biased region" description="Pro residues" evidence="2">
    <location>
        <begin position="560"/>
        <end position="576"/>
    </location>
</feature>
<evidence type="ECO:0000256" key="1">
    <source>
        <dbReference type="SAM" id="Coils"/>
    </source>
</evidence>
<keyword evidence="4" id="KW-1185">Reference proteome</keyword>
<feature type="compositionally biased region" description="Basic and acidic residues" evidence="2">
    <location>
        <begin position="544"/>
        <end position="553"/>
    </location>
</feature>
<dbReference type="SMART" id="SM00028">
    <property type="entry name" value="TPR"/>
    <property type="match status" value="3"/>
</dbReference>
<sequence length="1022" mass="112893">MLVYPTLLQSTLQHAASRDGRDSDAEEALNALIALDERCAVWWALRARQRLQTGENQQALADARRVLELQPRNPEGSVLRARALAALGDSGAQAALAEADRAPLTSAQRREVDALRPKLPEKQSAEDLCVLGAQASLAWKQGNVAEAKQSFRKLRELDPATALWAVALARIHLFEEHASEALELCTGFMATTGARHAELLLVQGLAQKALGKNDLARADLEEAKLLGGLGEAARRELDSALGDLGTPLAEAKATDAGQSREKQAEGSPSRTKEAKDKQESSASSSAAARPRAEVATDLGTDGFTDAESAEMDLSGTLAMPPSTDGRGLVLEENAAAANVFAPNAPSPFVGLGAPQIHMYRQQFQQNITIGETPEQTRLLLTELENEAESRHQRFRLAAEEAHDQQIADVEERANRQHEEVVARLESEIASQRYSFVARRKADTPSVEVPVTRANAQETKPWLKGKAKVIKTLPISPYTAKENWDWKGGRGGTGDKMPWTGKTVFKIKEQDKKAFAGAAEERDPVVEHPDPEISAAINEVPPIDIPKEKLKRPGTDGAGPRAPPGDSPDEPLPPPGVPDLDGSDLKDRLSEYLDQVAKENEDYVPEDVGAVEDWLGRDAPGSSKEATSVPKAQREADIERFERKKAREAEEDARKALRDSPAMPVIAEPDPEPHRDRMASLYWAKLGQVASEMFAAVARVVGPKEIESTPAAKEAMDREWKKLADKSCWLEKKVREYRDVAAEAKHKNVKAHFGKIFEICSVKGDELPDGHPQKKWKGRSVFQGNNVQDENHDHAIFAELGSSPASMEAGKIIDVFGSQPGYVKQQADGIAAYTQALFKGIETWVRLPRNRWPKEWSGYEDPVCPLRLALYGHPDSGGIWERYCTEQLESVGFTAVLPDIWHSVFYHAELDLLLVVYVDDFKMAGPQDKINKGWELIAKVIDMEPAEVLGRYFGCHHVEQNQVQLSREDHPFAYVFDKKHASPAADYQVRPNRKEDFWEVDAELAAVVRLVDWENIFPYHRGQ</sequence>
<feature type="region of interest" description="Disordered" evidence="2">
    <location>
        <begin position="513"/>
        <end position="672"/>
    </location>
</feature>
<dbReference type="EMBL" id="CAJNDS010002147">
    <property type="protein sequence ID" value="CAE7351417.1"/>
    <property type="molecule type" value="Genomic_DNA"/>
</dbReference>
<reference evidence="3" key="1">
    <citation type="submission" date="2021-02" db="EMBL/GenBank/DDBJ databases">
        <authorList>
            <person name="Dougan E. K."/>
            <person name="Rhodes N."/>
            <person name="Thang M."/>
            <person name="Chan C."/>
        </authorList>
    </citation>
    <scope>NUCLEOTIDE SEQUENCE</scope>
</reference>
<protein>
    <submittedName>
        <fullName evidence="3">GIP protein</fullName>
    </submittedName>
</protein>
<feature type="compositionally biased region" description="Basic and acidic residues" evidence="2">
    <location>
        <begin position="513"/>
        <end position="530"/>
    </location>
</feature>
<gene>
    <name evidence="3" type="primary">GIP</name>
    <name evidence="3" type="ORF">SNAT2548_LOCUS18539</name>
</gene>
<evidence type="ECO:0000256" key="2">
    <source>
        <dbReference type="SAM" id="MobiDB-lite"/>
    </source>
</evidence>
<feature type="compositionally biased region" description="Basic and acidic residues" evidence="2">
    <location>
        <begin position="582"/>
        <end position="600"/>
    </location>
</feature>
<evidence type="ECO:0000313" key="3">
    <source>
        <dbReference type="EMBL" id="CAE7351417.1"/>
    </source>
</evidence>
<keyword evidence="1" id="KW-0175">Coiled coil</keyword>
<dbReference type="InterPro" id="IPR011990">
    <property type="entry name" value="TPR-like_helical_dom_sf"/>
</dbReference>
<name>A0A812PF18_9DINO</name>
<feature type="region of interest" description="Disordered" evidence="2">
    <location>
        <begin position="250"/>
        <end position="304"/>
    </location>
</feature>
<organism evidence="3 4">
    <name type="scientific">Symbiodinium natans</name>
    <dbReference type="NCBI Taxonomy" id="878477"/>
    <lineage>
        <taxon>Eukaryota</taxon>
        <taxon>Sar</taxon>
        <taxon>Alveolata</taxon>
        <taxon>Dinophyceae</taxon>
        <taxon>Suessiales</taxon>
        <taxon>Symbiodiniaceae</taxon>
        <taxon>Symbiodinium</taxon>
    </lineage>
</organism>
<dbReference type="AlphaFoldDB" id="A0A812PF18"/>
<feature type="compositionally biased region" description="Basic and acidic residues" evidence="2">
    <location>
        <begin position="631"/>
        <end position="657"/>
    </location>
</feature>